<keyword evidence="3" id="KW-1185">Reference proteome</keyword>
<dbReference type="EMBL" id="JARKIF010000052">
    <property type="protein sequence ID" value="KAJ7607051.1"/>
    <property type="molecule type" value="Genomic_DNA"/>
</dbReference>
<evidence type="ECO:0000256" key="1">
    <source>
        <dbReference type="SAM" id="MobiDB-lite"/>
    </source>
</evidence>
<reference evidence="2" key="1">
    <citation type="submission" date="2023-03" db="EMBL/GenBank/DDBJ databases">
        <title>Massive genome expansion in bonnet fungi (Mycena s.s.) driven by repeated elements and novel gene families across ecological guilds.</title>
        <authorList>
            <consortium name="Lawrence Berkeley National Laboratory"/>
            <person name="Harder C.B."/>
            <person name="Miyauchi S."/>
            <person name="Viragh M."/>
            <person name="Kuo A."/>
            <person name="Thoen E."/>
            <person name="Andreopoulos B."/>
            <person name="Lu D."/>
            <person name="Skrede I."/>
            <person name="Drula E."/>
            <person name="Henrissat B."/>
            <person name="Morin E."/>
            <person name="Kohler A."/>
            <person name="Barry K."/>
            <person name="LaButti K."/>
            <person name="Morin E."/>
            <person name="Salamov A."/>
            <person name="Lipzen A."/>
            <person name="Mereny Z."/>
            <person name="Hegedus B."/>
            <person name="Baldrian P."/>
            <person name="Stursova M."/>
            <person name="Weitz H."/>
            <person name="Taylor A."/>
            <person name="Grigoriev I.V."/>
            <person name="Nagy L.G."/>
            <person name="Martin F."/>
            <person name="Kauserud H."/>
        </authorList>
    </citation>
    <scope>NUCLEOTIDE SEQUENCE</scope>
    <source>
        <strain evidence="2">9284</strain>
    </source>
</reference>
<proteinExistence type="predicted"/>
<protein>
    <submittedName>
        <fullName evidence="2">Uncharacterized protein</fullName>
    </submittedName>
</protein>
<evidence type="ECO:0000313" key="3">
    <source>
        <dbReference type="Proteomes" id="UP001221142"/>
    </source>
</evidence>
<feature type="compositionally biased region" description="Low complexity" evidence="1">
    <location>
        <begin position="18"/>
        <end position="43"/>
    </location>
</feature>
<gene>
    <name evidence="2" type="ORF">FB45DRAFT_1136032</name>
</gene>
<accession>A0AAD7F7I3</accession>
<comment type="caution">
    <text evidence="2">The sequence shown here is derived from an EMBL/GenBank/DDBJ whole genome shotgun (WGS) entry which is preliminary data.</text>
</comment>
<dbReference type="AlphaFoldDB" id="A0AAD7F7I3"/>
<name>A0AAD7F7I3_9AGAR</name>
<feature type="region of interest" description="Disordered" evidence="1">
    <location>
        <begin position="1"/>
        <end position="91"/>
    </location>
</feature>
<sequence length="361" mass="39150">MSSTIPAHWLLASPPRTPAGNGAPAGPAAAGNDTTTGNGAPAGSVLQPPNMDDSNIDPLLLQMSSPSTGDVFGSSPAPTTNQNPRKRAAEDSVQYAQHVARKLRLSANDAETLKEFTQLTGAQQSIWLAAKMIENQNRLEALVPAEAVYHIPTSLEGHINKATFVALVDHTTSSYVAKGHGPTIRVINYLLRNPSRGLTAEMRDDQAQFKIIKRRVRDKLTHNRNQIKCAIEGSMGEEREPDEVTGTGEPIRKDALDIVTLCQRIVALGAKVAPDVKVSTEMVARVAYLRYHFQVKVDAGSPKAPNFWRAVDEGLTEVRTLTLGDPEALSRIFARSLRDDLARYGHVDMEELTPVTPSILA</sequence>
<evidence type="ECO:0000313" key="2">
    <source>
        <dbReference type="EMBL" id="KAJ7607051.1"/>
    </source>
</evidence>
<organism evidence="2 3">
    <name type="scientific">Roridomyces roridus</name>
    <dbReference type="NCBI Taxonomy" id="1738132"/>
    <lineage>
        <taxon>Eukaryota</taxon>
        <taxon>Fungi</taxon>
        <taxon>Dikarya</taxon>
        <taxon>Basidiomycota</taxon>
        <taxon>Agaricomycotina</taxon>
        <taxon>Agaricomycetes</taxon>
        <taxon>Agaricomycetidae</taxon>
        <taxon>Agaricales</taxon>
        <taxon>Marasmiineae</taxon>
        <taxon>Mycenaceae</taxon>
        <taxon>Roridomyces</taxon>
    </lineage>
</organism>
<dbReference type="Proteomes" id="UP001221142">
    <property type="component" value="Unassembled WGS sequence"/>
</dbReference>